<dbReference type="PANTHER" id="PTHR43298">
    <property type="entry name" value="MULTIDRUG RESISTANCE PROTEIN NORM-RELATED"/>
    <property type="match status" value="1"/>
</dbReference>
<evidence type="ECO:0000313" key="4">
    <source>
        <dbReference type="Proteomes" id="UP000733611"/>
    </source>
</evidence>
<keyword evidence="2" id="KW-0812">Transmembrane</keyword>
<sequence>MSNPHKTVSSQMVVLFKLAIPIILGNFAYAILNITDVMMAGMAGTPDQAGVAVGGSFFYPASVFVIGMISALHPVISRHCGANTKDQIPQTHAHAVFACLIIGLVIMTILLILAFGFLEIDSDKRMEEVARYYVVCVAFTVPLIAFYTTARAYCEAMGITRATLYFGVLAVVLNVPLNYCFIFGKFGLPALGGIGCGVATVISMSISTVVIFTYMLVHPQLKDYSWLKNKQGISLRGIWDYMKLSIPLGISSAVECSCFAMIALMLSPLGPVNVSAHTITMSLTSFVYNIPLSVGIAAAIMIGYAIGKNNLNTLRLNIKAIYRSMLICLTLSIGILLSGRNVLPSFFSSDPEVLALVAVLMFFAATNQSFESLQTIQAFILRGFKDTKTILAVTFIAFYCIALPIGISLCYGYIELPIFVTLFGEQGLTGPRGFWVGLFFGLVTATILYRIRVLQHYRRLKAEIKAKEDKQPESEQEQTPTTA</sequence>
<dbReference type="AlphaFoldDB" id="A0A948TGN4"/>
<evidence type="ECO:0000313" key="3">
    <source>
        <dbReference type="EMBL" id="MBU3844402.1"/>
    </source>
</evidence>
<feature type="transmembrane region" description="Helical" evidence="2">
    <location>
        <begin position="238"/>
        <end position="266"/>
    </location>
</feature>
<feature type="transmembrane region" description="Helical" evidence="2">
    <location>
        <begin position="190"/>
        <end position="217"/>
    </location>
</feature>
<dbReference type="GO" id="GO:0042910">
    <property type="term" value="F:xenobiotic transmembrane transporter activity"/>
    <property type="evidence" value="ECO:0007669"/>
    <property type="project" value="InterPro"/>
</dbReference>
<dbReference type="PANTHER" id="PTHR43298:SF2">
    <property type="entry name" value="FMN_FAD EXPORTER YEEO-RELATED"/>
    <property type="match status" value="1"/>
</dbReference>
<feature type="transmembrane region" description="Helical" evidence="2">
    <location>
        <begin position="52"/>
        <end position="72"/>
    </location>
</feature>
<dbReference type="CDD" id="cd13131">
    <property type="entry name" value="MATE_NorM_like"/>
    <property type="match status" value="1"/>
</dbReference>
<reference evidence="3" key="2">
    <citation type="submission" date="2021-04" db="EMBL/GenBank/DDBJ databases">
        <authorList>
            <person name="Gilroy R."/>
        </authorList>
    </citation>
    <scope>NUCLEOTIDE SEQUENCE</scope>
    <source>
        <strain evidence="3">378</strain>
    </source>
</reference>
<dbReference type="GO" id="GO:0005886">
    <property type="term" value="C:plasma membrane"/>
    <property type="evidence" value="ECO:0007669"/>
    <property type="project" value="TreeGrafter"/>
</dbReference>
<dbReference type="EMBL" id="JAHLFE010000118">
    <property type="protein sequence ID" value="MBU3844402.1"/>
    <property type="molecule type" value="Genomic_DNA"/>
</dbReference>
<dbReference type="Pfam" id="PF01554">
    <property type="entry name" value="MatE"/>
    <property type="match status" value="2"/>
</dbReference>
<feature type="transmembrane region" description="Helical" evidence="2">
    <location>
        <begin position="93"/>
        <end position="118"/>
    </location>
</feature>
<gene>
    <name evidence="3" type="ORF">H9847_05975</name>
</gene>
<reference evidence="3" key="1">
    <citation type="journal article" date="2021" name="PeerJ">
        <title>Extensive microbial diversity within the chicken gut microbiome revealed by metagenomics and culture.</title>
        <authorList>
            <person name="Gilroy R."/>
            <person name="Ravi A."/>
            <person name="Getino M."/>
            <person name="Pursley I."/>
            <person name="Horton D.L."/>
            <person name="Alikhan N.F."/>
            <person name="Baker D."/>
            <person name="Gharbi K."/>
            <person name="Hall N."/>
            <person name="Watson M."/>
            <person name="Adriaenssens E.M."/>
            <person name="Foster-Nyarko E."/>
            <person name="Jarju S."/>
            <person name="Secka A."/>
            <person name="Antonio M."/>
            <person name="Oren A."/>
            <person name="Chaudhuri R.R."/>
            <person name="La Ragione R."/>
            <person name="Hildebrand F."/>
            <person name="Pallen M.J."/>
        </authorList>
    </citation>
    <scope>NUCLEOTIDE SEQUENCE</scope>
    <source>
        <strain evidence="3">378</strain>
    </source>
</reference>
<feature type="transmembrane region" description="Helical" evidence="2">
    <location>
        <begin position="326"/>
        <end position="347"/>
    </location>
</feature>
<organism evidence="3 4">
    <name type="scientific">Candidatus Anaerobiospirillum pullicola</name>
    <dbReference type="NCBI Taxonomy" id="2838451"/>
    <lineage>
        <taxon>Bacteria</taxon>
        <taxon>Pseudomonadati</taxon>
        <taxon>Pseudomonadota</taxon>
        <taxon>Gammaproteobacteria</taxon>
        <taxon>Aeromonadales</taxon>
        <taxon>Succinivibrionaceae</taxon>
        <taxon>Anaerobiospirillum</taxon>
    </lineage>
</organism>
<keyword evidence="1" id="KW-0813">Transport</keyword>
<accession>A0A948TGN4</accession>
<dbReference type="NCBIfam" id="TIGR00797">
    <property type="entry name" value="matE"/>
    <property type="match status" value="1"/>
</dbReference>
<feature type="transmembrane region" description="Helical" evidence="2">
    <location>
        <begin position="353"/>
        <end position="370"/>
    </location>
</feature>
<feature type="transmembrane region" description="Helical" evidence="2">
    <location>
        <begin position="12"/>
        <end position="32"/>
    </location>
</feature>
<feature type="transmembrane region" description="Helical" evidence="2">
    <location>
        <begin position="434"/>
        <end position="451"/>
    </location>
</feature>
<feature type="transmembrane region" description="Helical" evidence="2">
    <location>
        <begin position="130"/>
        <end position="150"/>
    </location>
</feature>
<dbReference type="GO" id="GO:0015297">
    <property type="term" value="F:antiporter activity"/>
    <property type="evidence" value="ECO:0007669"/>
    <property type="project" value="InterPro"/>
</dbReference>
<feature type="transmembrane region" description="Helical" evidence="2">
    <location>
        <begin position="286"/>
        <end position="306"/>
    </location>
</feature>
<protein>
    <submittedName>
        <fullName evidence="3">MATE family efflux transporter</fullName>
    </submittedName>
</protein>
<dbReference type="InterPro" id="IPR002528">
    <property type="entry name" value="MATE_fam"/>
</dbReference>
<evidence type="ECO:0000256" key="2">
    <source>
        <dbReference type="SAM" id="Phobius"/>
    </source>
</evidence>
<feature type="transmembrane region" description="Helical" evidence="2">
    <location>
        <begin position="162"/>
        <end position="184"/>
    </location>
</feature>
<dbReference type="InterPro" id="IPR050222">
    <property type="entry name" value="MATE_MdtK"/>
</dbReference>
<name>A0A948TGN4_9GAMM</name>
<feature type="transmembrane region" description="Helical" evidence="2">
    <location>
        <begin position="390"/>
        <end position="414"/>
    </location>
</feature>
<proteinExistence type="predicted"/>
<keyword evidence="2" id="KW-0472">Membrane</keyword>
<dbReference type="Proteomes" id="UP000733611">
    <property type="component" value="Unassembled WGS sequence"/>
</dbReference>
<comment type="caution">
    <text evidence="3">The sequence shown here is derived from an EMBL/GenBank/DDBJ whole genome shotgun (WGS) entry which is preliminary data.</text>
</comment>
<evidence type="ECO:0000256" key="1">
    <source>
        <dbReference type="ARBA" id="ARBA00022448"/>
    </source>
</evidence>
<keyword evidence="2" id="KW-1133">Transmembrane helix</keyword>